<dbReference type="Proteomes" id="UP000009131">
    <property type="component" value="Unassembled WGS sequence"/>
</dbReference>
<reference evidence="1 2" key="2">
    <citation type="journal article" date="2012" name="Open Biol.">
        <title>Characteristics of nucleosomes and linker DNA regions on the genome of the basidiomycete Mixia osmundae revealed by mono- and dinucleosome mapping.</title>
        <authorList>
            <person name="Nishida H."/>
            <person name="Kondo S."/>
            <person name="Matsumoto T."/>
            <person name="Suzuki Y."/>
            <person name="Yoshikawa H."/>
            <person name="Taylor T.D."/>
            <person name="Sugiyama J."/>
        </authorList>
    </citation>
    <scope>NUCLEOTIDE SEQUENCE [LARGE SCALE GENOMIC DNA]</scope>
    <source>
        <strain evidence="2">CBS 9802 / IAM 14324 / JCM 22182 / KY 12970</strain>
    </source>
</reference>
<dbReference type="AlphaFoldDB" id="G7DZW7"/>
<dbReference type="InParanoid" id="G7DZW7"/>
<name>G7DZW7_MIXOS</name>
<dbReference type="RefSeq" id="XP_014570752.1">
    <property type="nucleotide sequence ID" value="XM_014715266.1"/>
</dbReference>
<dbReference type="HOGENOM" id="CLU_2722743_0_0_1"/>
<proteinExistence type="predicted"/>
<protein>
    <submittedName>
        <fullName evidence="1">Uncharacterized protein</fullName>
    </submittedName>
</protein>
<keyword evidence="2" id="KW-1185">Reference proteome</keyword>
<accession>G7DZW7</accession>
<evidence type="ECO:0000313" key="2">
    <source>
        <dbReference type="Proteomes" id="UP000009131"/>
    </source>
</evidence>
<comment type="caution">
    <text evidence="1">The sequence shown here is derived from an EMBL/GenBank/DDBJ whole genome shotgun (WGS) entry which is preliminary data.</text>
</comment>
<evidence type="ECO:0000313" key="1">
    <source>
        <dbReference type="EMBL" id="GAA96127.1"/>
    </source>
</evidence>
<organism evidence="1 2">
    <name type="scientific">Mixia osmundae (strain CBS 9802 / IAM 14324 / JCM 22182 / KY 12970)</name>
    <dbReference type="NCBI Taxonomy" id="764103"/>
    <lineage>
        <taxon>Eukaryota</taxon>
        <taxon>Fungi</taxon>
        <taxon>Dikarya</taxon>
        <taxon>Basidiomycota</taxon>
        <taxon>Pucciniomycotina</taxon>
        <taxon>Mixiomycetes</taxon>
        <taxon>Mixiales</taxon>
        <taxon>Mixiaceae</taxon>
        <taxon>Mixia</taxon>
    </lineage>
</organism>
<dbReference type="EMBL" id="BABT02000076">
    <property type="protein sequence ID" value="GAA96127.1"/>
    <property type="molecule type" value="Genomic_DNA"/>
</dbReference>
<sequence>MGTSLEESHTEGIIGLVRQTGDSGAACVLIWFRLRWREVGSGYWYRLSSWSFGWRLLWRYVPEKEARWVRSD</sequence>
<reference evidence="1 2" key="1">
    <citation type="journal article" date="2011" name="J. Gen. Appl. Microbiol.">
        <title>Draft genome sequencing of the enigmatic basidiomycete Mixia osmundae.</title>
        <authorList>
            <person name="Nishida H."/>
            <person name="Nagatsuka Y."/>
            <person name="Sugiyama J."/>
        </authorList>
    </citation>
    <scope>NUCLEOTIDE SEQUENCE [LARGE SCALE GENOMIC DNA]</scope>
    <source>
        <strain evidence="2">CBS 9802 / IAM 14324 / JCM 22182 / KY 12970</strain>
    </source>
</reference>
<gene>
    <name evidence="1" type="primary">Mo02788</name>
    <name evidence="1" type="ORF">E5Q_02788</name>
</gene>